<evidence type="ECO:0000256" key="1">
    <source>
        <dbReference type="ARBA" id="ARBA00010312"/>
    </source>
</evidence>
<evidence type="ECO:0000313" key="7">
    <source>
        <dbReference type="EMBL" id="MBD1400419.1"/>
    </source>
</evidence>
<name>A0A8J6R5M0_9BACT</name>
<dbReference type="Pfam" id="PF01568">
    <property type="entry name" value="Molydop_binding"/>
    <property type="match status" value="1"/>
</dbReference>
<evidence type="ECO:0000256" key="2">
    <source>
        <dbReference type="ARBA" id="ARBA00022723"/>
    </source>
</evidence>
<keyword evidence="4" id="KW-0411">Iron-sulfur</keyword>
<evidence type="ECO:0000256" key="4">
    <source>
        <dbReference type="ARBA" id="ARBA00023014"/>
    </source>
</evidence>
<dbReference type="InterPro" id="IPR006657">
    <property type="entry name" value="MoPterin_dinucl-bd_dom"/>
</dbReference>
<dbReference type="GO" id="GO:0043546">
    <property type="term" value="F:molybdopterin cofactor binding"/>
    <property type="evidence" value="ECO:0007669"/>
    <property type="project" value="InterPro"/>
</dbReference>
<dbReference type="InterPro" id="IPR006656">
    <property type="entry name" value="Mopterin_OxRdtase"/>
</dbReference>
<comment type="similarity">
    <text evidence="1">Belongs to the prokaryotic molybdopterin-containing oxidoreductase family.</text>
</comment>
<dbReference type="Gene3D" id="3.40.50.740">
    <property type="match status" value="2"/>
</dbReference>
<keyword evidence="8" id="KW-1185">Reference proteome</keyword>
<dbReference type="PANTHER" id="PTHR43742">
    <property type="entry name" value="TRIMETHYLAMINE-N-OXIDE REDUCTASE"/>
    <property type="match status" value="1"/>
</dbReference>
<comment type="caution">
    <text evidence="7">The sequence shown here is derived from an EMBL/GenBank/DDBJ whole genome shotgun (WGS) entry which is preliminary data.</text>
</comment>
<gene>
    <name evidence="7" type="ORF">ICT70_07025</name>
</gene>
<dbReference type="GO" id="GO:0046872">
    <property type="term" value="F:metal ion binding"/>
    <property type="evidence" value="ECO:0007669"/>
    <property type="project" value="UniProtKB-KW"/>
</dbReference>
<keyword evidence="3" id="KW-0408">Iron</keyword>
<evidence type="ECO:0000259" key="5">
    <source>
        <dbReference type="Pfam" id="PF00384"/>
    </source>
</evidence>
<evidence type="ECO:0000256" key="3">
    <source>
        <dbReference type="ARBA" id="ARBA00023004"/>
    </source>
</evidence>
<proteinExistence type="inferred from homology"/>
<dbReference type="PANTHER" id="PTHR43742:SF6">
    <property type="entry name" value="OXIDOREDUCTASE YYAE-RELATED"/>
    <property type="match status" value="1"/>
</dbReference>
<dbReference type="EMBL" id="JACWUN010000006">
    <property type="protein sequence ID" value="MBD1400419.1"/>
    <property type="molecule type" value="Genomic_DNA"/>
</dbReference>
<dbReference type="GO" id="GO:0016491">
    <property type="term" value="F:oxidoreductase activity"/>
    <property type="evidence" value="ECO:0007669"/>
    <property type="project" value="InterPro"/>
</dbReference>
<dbReference type="Proteomes" id="UP000632828">
    <property type="component" value="Unassembled WGS sequence"/>
</dbReference>
<sequence length="545" mass="60990">MDIHSEENMISYRAEPQPWSSPGFICSKFKDFATREINNGLRSWQKTGDDIQHFPDTADGLGALAKWLAPYRNKNILYLRGSGSLGYNMGYWDQLFAAFPHCVTVNSDPCNATGGKAHRLDFGCVSNPCVTHLAEAETIILYGKNAAVTSPHLYSYLKKLKKSGSEIILIDPVRTATVSLADYFIQIQPACDGLLACALLTELGHERDYPIPQLLETAGVAHEDFALLLDRLRHKKVAHIQGMGLQRQENGMNAMRWINRLVHFTAGEERLYYGHKSKRRWQPHPVRFSKELSLDEITVRLAAGEFDLFVNIAVNPVVTYADSNLWIRALNRTPTLVVDTNMTTTATYADFFLKVGGMFAQADFQGSYFFPHHYSRPALTDELSDMQAAHALAKKLNIPLIRTPEENLRAPAPAPRKYQTQSLDLHWPQEMKDFRLLTASHLDYLNSQIMNGQEEGLQVIHINPLDAEQKEIASGDHLRVEGDCGAFSAQALITDEVRAGTLMCWKNLPMLDGFCNSAVPGRLTDGETGLAYYAAEVRIFKINGG</sequence>
<protein>
    <submittedName>
        <fullName evidence="7">Molybdopterin-dependent oxidoreductase</fullName>
    </submittedName>
</protein>
<feature type="domain" description="Molybdopterin oxidoreductase" evidence="5">
    <location>
        <begin position="117"/>
        <end position="353"/>
    </location>
</feature>
<dbReference type="Gene3D" id="3.40.228.10">
    <property type="entry name" value="Dimethylsulfoxide Reductase, domain 2"/>
    <property type="match status" value="2"/>
</dbReference>
<dbReference type="Gene3D" id="3.30.2070.10">
    <property type="entry name" value="Formate dehydrogenase/DMSO reductase"/>
    <property type="match status" value="1"/>
</dbReference>
<organism evidence="7 8">
    <name type="scientific">Pelovirga terrestris</name>
    <dbReference type="NCBI Taxonomy" id="2771352"/>
    <lineage>
        <taxon>Bacteria</taxon>
        <taxon>Pseudomonadati</taxon>
        <taxon>Thermodesulfobacteriota</taxon>
        <taxon>Desulfuromonadia</taxon>
        <taxon>Geobacterales</taxon>
        <taxon>Geobacteraceae</taxon>
        <taxon>Pelovirga</taxon>
    </lineage>
</organism>
<accession>A0A8J6R5M0</accession>
<dbReference type="SUPFAM" id="SSF50692">
    <property type="entry name" value="ADC-like"/>
    <property type="match status" value="1"/>
</dbReference>
<feature type="domain" description="Molybdopterin dinucleotide-binding" evidence="6">
    <location>
        <begin position="434"/>
        <end position="514"/>
    </location>
</feature>
<dbReference type="SUPFAM" id="SSF53706">
    <property type="entry name" value="Formate dehydrogenase/DMSO reductase, domains 1-3"/>
    <property type="match status" value="1"/>
</dbReference>
<reference evidence="7" key="1">
    <citation type="submission" date="2020-09" db="EMBL/GenBank/DDBJ databases">
        <title>Pelobacter alkaliphilus sp. nov., a novel anaerobic arsenate-reducing bacterium from terrestrial mud volcano.</title>
        <authorList>
            <person name="Khomyakova M.A."/>
            <person name="Merkel A.Y."/>
            <person name="Slobodkin A.I."/>
        </authorList>
    </citation>
    <scope>NUCLEOTIDE SEQUENCE</scope>
    <source>
        <strain evidence="7">M08fum</strain>
    </source>
</reference>
<dbReference type="GO" id="GO:0051536">
    <property type="term" value="F:iron-sulfur cluster binding"/>
    <property type="evidence" value="ECO:0007669"/>
    <property type="project" value="UniProtKB-KW"/>
</dbReference>
<dbReference type="Pfam" id="PF00384">
    <property type="entry name" value="Molybdopterin"/>
    <property type="match status" value="1"/>
</dbReference>
<dbReference type="AlphaFoldDB" id="A0A8J6R5M0"/>
<dbReference type="Gene3D" id="2.40.40.20">
    <property type="match status" value="1"/>
</dbReference>
<dbReference type="InterPro" id="IPR009010">
    <property type="entry name" value="Asp_de-COase-like_dom_sf"/>
</dbReference>
<evidence type="ECO:0000259" key="6">
    <source>
        <dbReference type="Pfam" id="PF01568"/>
    </source>
</evidence>
<evidence type="ECO:0000313" key="8">
    <source>
        <dbReference type="Proteomes" id="UP000632828"/>
    </source>
</evidence>
<keyword evidence="2" id="KW-0479">Metal-binding</keyword>
<dbReference type="InterPro" id="IPR050612">
    <property type="entry name" value="Prok_Mopterin_Oxidored"/>
</dbReference>